<accession>A0ABV9N7W9</accession>
<keyword evidence="3" id="KW-1185">Reference proteome</keyword>
<name>A0ABV9N7W9_9FLAO</name>
<dbReference type="RefSeq" id="WP_387964018.1">
    <property type="nucleotide sequence ID" value="NZ_JBHSGP010000014.1"/>
</dbReference>
<keyword evidence="1" id="KW-0812">Transmembrane</keyword>
<evidence type="ECO:0000256" key="1">
    <source>
        <dbReference type="SAM" id="Phobius"/>
    </source>
</evidence>
<keyword evidence="1" id="KW-1133">Transmembrane helix</keyword>
<protein>
    <submittedName>
        <fullName evidence="2">DUF6503 family protein</fullName>
    </submittedName>
</protein>
<dbReference type="InterPro" id="IPR045444">
    <property type="entry name" value="DUF6503"/>
</dbReference>
<keyword evidence="1" id="KW-0472">Membrane</keyword>
<feature type="transmembrane region" description="Helical" evidence="1">
    <location>
        <begin position="44"/>
        <end position="62"/>
    </location>
</feature>
<dbReference type="EMBL" id="JBHSGP010000014">
    <property type="protein sequence ID" value="MFC4723013.1"/>
    <property type="molecule type" value="Genomic_DNA"/>
</dbReference>
<dbReference type="Gene3D" id="2.50.20.10">
    <property type="entry name" value="Lipoprotein localisation LolA/LolB/LppX"/>
    <property type="match status" value="1"/>
</dbReference>
<evidence type="ECO:0000313" key="3">
    <source>
        <dbReference type="Proteomes" id="UP001595953"/>
    </source>
</evidence>
<proteinExistence type="predicted"/>
<evidence type="ECO:0000313" key="2">
    <source>
        <dbReference type="EMBL" id="MFC4723013.1"/>
    </source>
</evidence>
<comment type="caution">
    <text evidence="2">The sequence shown here is derived from an EMBL/GenBank/DDBJ whole genome shotgun (WGS) entry which is preliminary data.</text>
</comment>
<reference evidence="3" key="1">
    <citation type="journal article" date="2019" name="Int. J. Syst. Evol. Microbiol.">
        <title>The Global Catalogue of Microorganisms (GCM) 10K type strain sequencing project: providing services to taxonomists for standard genome sequencing and annotation.</title>
        <authorList>
            <consortium name="The Broad Institute Genomics Platform"/>
            <consortium name="The Broad Institute Genome Sequencing Center for Infectious Disease"/>
            <person name="Wu L."/>
            <person name="Ma J."/>
        </authorList>
    </citation>
    <scope>NUCLEOTIDE SEQUENCE [LARGE SCALE GENOMIC DNA]</scope>
    <source>
        <strain evidence="3">CCUG 63682</strain>
    </source>
</reference>
<sequence length="328" mass="37736">MSQDIKPVQDPKRKLEDHDKKAPWWFGLQIKDLVKPITIKRMQLMYVGGLLLVLGVAGYYAYDTYLREPTGEEFVNEIVEAAGGMEAWNDLKFGEFSRSHNLYAENGDLLRTIDETFYFKKTNQGVKLQIKSVGEDGSVLWVGKDAEGFWATRDNNEVDPKAAAKEEGMMCDSKFCEPLCASSMAFYRFSMPFKLKDPGIKPSLASTDLSVLNLSMMGISGKEPTVLEITYAPEVGRDRWRFYVDPADQLIHKIEYYNKSDMGDTRPEEIYWTDHKTVSGITFSHRWTRYWPNGKIMDEYIYSKVDFETEIADSFFDRSNTSNLVMNH</sequence>
<organism evidence="2 3">
    <name type="scientific">Geojedonia litorea</name>
    <dbReference type="NCBI Taxonomy" id="1268269"/>
    <lineage>
        <taxon>Bacteria</taxon>
        <taxon>Pseudomonadati</taxon>
        <taxon>Bacteroidota</taxon>
        <taxon>Flavobacteriia</taxon>
        <taxon>Flavobacteriales</taxon>
        <taxon>Flavobacteriaceae</taxon>
        <taxon>Geojedonia</taxon>
    </lineage>
</organism>
<dbReference type="Proteomes" id="UP001595953">
    <property type="component" value="Unassembled WGS sequence"/>
</dbReference>
<gene>
    <name evidence="2" type="ORF">ACFO5O_11825</name>
</gene>
<dbReference type="Pfam" id="PF20113">
    <property type="entry name" value="DUF6503"/>
    <property type="match status" value="1"/>
</dbReference>